<dbReference type="GO" id="GO:0048812">
    <property type="term" value="P:neuron projection morphogenesis"/>
    <property type="evidence" value="ECO:0007669"/>
    <property type="project" value="UniProtKB-ARBA"/>
</dbReference>
<dbReference type="InterPro" id="IPR050964">
    <property type="entry name" value="Striated_Muscle_Regulatory"/>
</dbReference>
<evidence type="ECO:0000256" key="8">
    <source>
        <dbReference type="ARBA" id="ARBA00023018"/>
    </source>
</evidence>
<sequence>MLPTGELVVLNALPEDTYVTYQCRVAHRLTGETRVSARPARITMTEPRAATPPQLSERSLSLDARRDEWVVIPCVAVGHPPPDYRWEFKGVPLAEDEQRYFLVGPLLVLPRVRAQDAGRYSCVASNVAGSARLDATLVVTTPLSARVSPAQVTAALGQAAVFTCSPAGSPVTHVYWTKDGQPPSARVVPEAGQVGSPVLRIASVSREDQGVYQCFVKNDVDSVHASAELRLGDTPPQLVSGFIRQTIQPGISVSLKCIASGNPTPNIRWTLDGFPLPQADRFVIGQYVPAHGNVISHVNITGVRVEDGGTYRCTAANRVGDVHHQAQLNVYGPPHARPMGEISAVAGETLSISCPAAGYPIDEIRWFRDGPSGERALPTMRRHVVFPNGTLVVQKVQSGGDGDGGHYRCTVTNKQGRSASSSAHVNVMVPPTWVVVPSDKETRLGQAALLDCQVEGFPQPSVTWKKAATDDPGQYQDVVGTELPRAVMGLGGADDGALDALDGGASPRGMTILANGSLVLERVRQEDAGRYLCEASNGIGVGLSAVVTLVVHSPVHFAARSRKELARRGQTVTLSCSALGDLPITLTWRRGGAPIESGGRFSIRNSSLSSGVRLGLRSELLVQGLQSDDGGLYTCFGRNEYGYDQTQISLLVQDVPGAVGNLRLVEQTSRTASVAWAPPQDGNSVITRYLVRYRLVPGEDVDGWEEAVTESAAGGGLGGGGAVVEVAVEAPLQSAQLSALRPASLYAVTVLAENSLGVGPSSKRLAVPTDQEPPAAAPTHLAVEASSSTQLTVKWEAPAADSWHGPLLGHYVGHRELGRDPEGKRQYTFATVPWEGAGAAGSTTTVLAGLSKYKQYGVVVQAYNPKGAGPLSTEVVAQTLEDVPEAAPRDVHCSPESPESLRVHWQPPPEALVHGVIQGYRLLYQPVQDQLDVAETQNKMTTELSSTLHGLFKYTNYSVQVLAFTRVGDGNMSAPIFCRTKEDVPGQPGGVKAVLQAPDMALVTWLPPAHPNGQLTKYSVYVRDLEGGRQVDARNNPVPAQPVEPQGSGQPQGAPLVFRLPGMRKKHRYEFWVTAHTRVGEGQSSAVVAITPSVNVSNNIPPGAPFAVSTLSPATEYRLRVTAHNEAGSTQAEYLAATLDAHGGGGGGQLRHGQGQGPALVATTTDQRPHPPFHQDVKMVALTGVSVAALVLSFLALLLCLRKTRGGGSGTSPVNSALGGVVGGGQTATQDNKHNLARREQYYATTRKLPPSPSPATLECIPEYADDIRPYATFHVPGSAESTKLQTFTYRERGGEVASSPVRRVSTARPRRRQRETERD</sequence>
<feature type="domain" description="Ig-like" evidence="15">
    <location>
        <begin position="431"/>
        <end position="548"/>
    </location>
</feature>
<dbReference type="PANTHER" id="PTHR13817:SF166">
    <property type="entry name" value="NEURONAL IGCAM-RELATED"/>
    <property type="match status" value="1"/>
</dbReference>
<dbReference type="InterPro" id="IPR013098">
    <property type="entry name" value="Ig_I-set"/>
</dbReference>
<dbReference type="PANTHER" id="PTHR13817">
    <property type="entry name" value="TITIN"/>
    <property type="match status" value="1"/>
</dbReference>
<evidence type="ECO:0000313" key="18">
    <source>
        <dbReference type="RefSeq" id="XP_052125989.1"/>
    </source>
</evidence>
<dbReference type="Pfam" id="PF13927">
    <property type="entry name" value="Ig_3"/>
    <property type="match status" value="3"/>
</dbReference>
<dbReference type="SUPFAM" id="SSF49265">
    <property type="entry name" value="Fibronectin type III"/>
    <property type="match status" value="2"/>
</dbReference>
<keyword evidence="6" id="KW-0524">Neurogenesis</keyword>
<dbReference type="Pfam" id="PF00041">
    <property type="entry name" value="fn3"/>
    <property type="match status" value="4"/>
</dbReference>
<dbReference type="Gene3D" id="2.60.40.10">
    <property type="entry name" value="Immunoglobulins"/>
    <property type="match status" value="11"/>
</dbReference>
<dbReference type="OrthoDB" id="152385at2759"/>
<dbReference type="FunFam" id="2.60.40.10:FF:000093">
    <property type="entry name" value="Down syndrome cell adhesion molecule, isoform B"/>
    <property type="match status" value="1"/>
</dbReference>
<dbReference type="Proteomes" id="UP000504606">
    <property type="component" value="Unplaced"/>
</dbReference>
<keyword evidence="11" id="KW-0393">Immunoglobulin domain</keyword>
<protein>
    <submittedName>
        <fullName evidence="18">Cell adhesion molecule Dscam2-like</fullName>
    </submittedName>
</protein>
<dbReference type="SMART" id="SM00060">
    <property type="entry name" value="FN3"/>
    <property type="match status" value="4"/>
</dbReference>
<evidence type="ECO:0000259" key="16">
    <source>
        <dbReference type="PROSITE" id="PS50853"/>
    </source>
</evidence>
<dbReference type="CDD" id="cd00063">
    <property type="entry name" value="FN3"/>
    <property type="match status" value="4"/>
</dbReference>
<dbReference type="InterPro" id="IPR013106">
    <property type="entry name" value="Ig_V-set"/>
</dbReference>
<feature type="region of interest" description="Disordered" evidence="13">
    <location>
        <begin position="1031"/>
        <end position="1053"/>
    </location>
</feature>
<evidence type="ECO:0000256" key="1">
    <source>
        <dbReference type="ARBA" id="ARBA00004167"/>
    </source>
</evidence>
<feature type="compositionally biased region" description="Low complexity" evidence="13">
    <location>
        <begin position="1297"/>
        <end position="1308"/>
    </location>
</feature>
<feature type="domain" description="Ig-like" evidence="15">
    <location>
        <begin position="554"/>
        <end position="649"/>
    </location>
</feature>
<dbReference type="InterPro" id="IPR036179">
    <property type="entry name" value="Ig-like_dom_sf"/>
</dbReference>
<dbReference type="Pfam" id="PF25059">
    <property type="entry name" value="FN3_DSCAM-DSCAML_C"/>
    <property type="match status" value="1"/>
</dbReference>
<gene>
    <name evidence="18" type="primary">LOC113214402</name>
</gene>
<dbReference type="GeneID" id="113214402"/>
<evidence type="ECO:0000313" key="17">
    <source>
        <dbReference type="Proteomes" id="UP000504606"/>
    </source>
</evidence>
<feature type="domain" description="Fibronectin type-III" evidence="16">
    <location>
        <begin position="887"/>
        <end position="983"/>
    </location>
</feature>
<name>A0A9C6WZH4_FRAOC</name>
<evidence type="ECO:0000256" key="5">
    <source>
        <dbReference type="ARBA" id="ARBA00022889"/>
    </source>
</evidence>
<dbReference type="InterPro" id="IPR036116">
    <property type="entry name" value="FN3_sf"/>
</dbReference>
<keyword evidence="8" id="KW-0770">Synapse</keyword>
<keyword evidence="5" id="KW-0130">Cell adhesion</keyword>
<dbReference type="SMART" id="SM00409">
    <property type="entry name" value="IG"/>
    <property type="match status" value="6"/>
</dbReference>
<accession>A0A9C6WZH4</accession>
<dbReference type="PROSITE" id="PS50835">
    <property type="entry name" value="IG_LIKE"/>
    <property type="match status" value="6"/>
</dbReference>
<dbReference type="FunFam" id="2.60.40.10:FF:000017">
    <property type="entry name" value="Down syndrome cell adhesion molecule b"/>
    <property type="match status" value="1"/>
</dbReference>
<keyword evidence="10" id="KW-1015">Disulfide bond</keyword>
<dbReference type="InterPro" id="IPR007110">
    <property type="entry name" value="Ig-like_dom"/>
</dbReference>
<dbReference type="GO" id="GO:0007155">
    <property type="term" value="P:cell adhesion"/>
    <property type="evidence" value="ECO:0007669"/>
    <property type="project" value="UniProtKB-KW"/>
</dbReference>
<comment type="subcellular location">
    <subcellularLocation>
        <location evidence="1">Membrane</location>
        <topology evidence="1">Single-pass membrane protein</topology>
    </subcellularLocation>
    <subcellularLocation>
        <location evidence="12">Synapse</location>
    </subcellularLocation>
</comment>
<dbReference type="SMART" id="SM00406">
    <property type="entry name" value="IGv"/>
    <property type="match status" value="5"/>
</dbReference>
<feature type="domain" description="Ig-like" evidence="15">
    <location>
        <begin position="53"/>
        <end position="140"/>
    </location>
</feature>
<dbReference type="GO" id="GO:0016020">
    <property type="term" value="C:membrane"/>
    <property type="evidence" value="ECO:0007669"/>
    <property type="project" value="UniProtKB-SubCell"/>
</dbReference>
<dbReference type="FunFam" id="2.60.40.10:FF:000028">
    <property type="entry name" value="Neuronal cell adhesion molecule"/>
    <property type="match status" value="1"/>
</dbReference>
<evidence type="ECO:0000259" key="15">
    <source>
        <dbReference type="PROSITE" id="PS50835"/>
    </source>
</evidence>
<keyword evidence="17" id="KW-1185">Reference proteome</keyword>
<evidence type="ECO:0000256" key="14">
    <source>
        <dbReference type="SAM" id="Phobius"/>
    </source>
</evidence>
<evidence type="ECO:0000256" key="7">
    <source>
        <dbReference type="ARBA" id="ARBA00022989"/>
    </source>
</evidence>
<evidence type="ECO:0000256" key="11">
    <source>
        <dbReference type="ARBA" id="ARBA00023319"/>
    </source>
</evidence>
<dbReference type="Pfam" id="PF07679">
    <property type="entry name" value="I-set"/>
    <property type="match status" value="3"/>
</dbReference>
<evidence type="ECO:0000256" key="13">
    <source>
        <dbReference type="SAM" id="MobiDB-lite"/>
    </source>
</evidence>
<dbReference type="GO" id="GO:0045202">
    <property type="term" value="C:synapse"/>
    <property type="evidence" value="ECO:0007669"/>
    <property type="project" value="UniProtKB-SubCell"/>
</dbReference>
<evidence type="ECO:0000256" key="9">
    <source>
        <dbReference type="ARBA" id="ARBA00023136"/>
    </source>
</evidence>
<dbReference type="RefSeq" id="XP_052125989.1">
    <property type="nucleotide sequence ID" value="XM_052270029.1"/>
</dbReference>
<feature type="domain" description="Fibronectin type-III" evidence="16">
    <location>
        <begin position="987"/>
        <end position="1095"/>
    </location>
</feature>
<dbReference type="SUPFAM" id="SSF48726">
    <property type="entry name" value="Immunoglobulin"/>
    <property type="match status" value="6"/>
</dbReference>
<feature type="domain" description="Ig-like" evidence="15">
    <location>
        <begin position="236"/>
        <end position="329"/>
    </location>
</feature>
<feature type="region of interest" description="Disordered" evidence="13">
    <location>
        <begin position="1290"/>
        <end position="1320"/>
    </location>
</feature>
<dbReference type="InterPro" id="IPR056754">
    <property type="entry name" value="DSCAM/DSCAML_C"/>
</dbReference>
<evidence type="ECO:0000256" key="6">
    <source>
        <dbReference type="ARBA" id="ARBA00022902"/>
    </source>
</evidence>
<dbReference type="InterPro" id="IPR013783">
    <property type="entry name" value="Ig-like_fold"/>
</dbReference>
<feature type="domain" description="Fibronectin type-III" evidence="16">
    <location>
        <begin position="777"/>
        <end position="882"/>
    </location>
</feature>
<reference evidence="18" key="1">
    <citation type="submission" date="2025-08" db="UniProtKB">
        <authorList>
            <consortium name="RefSeq"/>
        </authorList>
    </citation>
    <scope>IDENTIFICATION</scope>
    <source>
        <tissue evidence="18">Whole organism</tissue>
    </source>
</reference>
<keyword evidence="4" id="KW-0677">Repeat</keyword>
<evidence type="ECO:0000256" key="2">
    <source>
        <dbReference type="ARBA" id="ARBA00022692"/>
    </source>
</evidence>
<keyword evidence="9 14" id="KW-0472">Membrane</keyword>
<keyword evidence="3" id="KW-0732">Signal</keyword>
<feature type="domain" description="Ig-like" evidence="15">
    <location>
        <begin position="334"/>
        <end position="426"/>
    </location>
</feature>
<keyword evidence="2 14" id="KW-0812">Transmembrane</keyword>
<dbReference type="SMART" id="SM00408">
    <property type="entry name" value="IGc2"/>
    <property type="match status" value="6"/>
</dbReference>
<keyword evidence="7 14" id="KW-1133">Transmembrane helix</keyword>
<feature type="domain" description="Fibronectin type-III" evidence="16">
    <location>
        <begin position="658"/>
        <end position="772"/>
    </location>
</feature>
<proteinExistence type="predicted"/>
<feature type="transmembrane region" description="Helical" evidence="14">
    <location>
        <begin position="1179"/>
        <end position="1201"/>
    </location>
</feature>
<dbReference type="KEGG" id="foc:113214402"/>
<evidence type="ECO:0000256" key="4">
    <source>
        <dbReference type="ARBA" id="ARBA00022737"/>
    </source>
</evidence>
<dbReference type="InterPro" id="IPR003961">
    <property type="entry name" value="FN3_dom"/>
</dbReference>
<dbReference type="CDD" id="cd20956">
    <property type="entry name" value="IgI_4_Dscam"/>
    <property type="match status" value="1"/>
</dbReference>
<dbReference type="FunFam" id="2.60.40.10:FF:000032">
    <property type="entry name" value="palladin isoform X1"/>
    <property type="match status" value="1"/>
</dbReference>
<evidence type="ECO:0000256" key="3">
    <source>
        <dbReference type="ARBA" id="ARBA00022729"/>
    </source>
</evidence>
<dbReference type="CDD" id="cd00096">
    <property type="entry name" value="Ig"/>
    <property type="match status" value="2"/>
</dbReference>
<organism evidence="17 18">
    <name type="scientific">Frankliniella occidentalis</name>
    <name type="common">Western flower thrips</name>
    <name type="synonym">Euthrips occidentalis</name>
    <dbReference type="NCBI Taxonomy" id="133901"/>
    <lineage>
        <taxon>Eukaryota</taxon>
        <taxon>Metazoa</taxon>
        <taxon>Ecdysozoa</taxon>
        <taxon>Arthropoda</taxon>
        <taxon>Hexapoda</taxon>
        <taxon>Insecta</taxon>
        <taxon>Pterygota</taxon>
        <taxon>Neoptera</taxon>
        <taxon>Paraneoptera</taxon>
        <taxon>Thysanoptera</taxon>
        <taxon>Terebrantia</taxon>
        <taxon>Thripoidea</taxon>
        <taxon>Thripidae</taxon>
        <taxon>Frankliniella</taxon>
    </lineage>
</organism>
<evidence type="ECO:0000256" key="10">
    <source>
        <dbReference type="ARBA" id="ARBA00023157"/>
    </source>
</evidence>
<dbReference type="InterPro" id="IPR003599">
    <property type="entry name" value="Ig_sub"/>
</dbReference>
<dbReference type="InterPro" id="IPR003598">
    <property type="entry name" value="Ig_sub2"/>
</dbReference>
<feature type="domain" description="Ig-like" evidence="15">
    <location>
        <begin position="142"/>
        <end position="230"/>
    </location>
</feature>
<evidence type="ECO:0000256" key="12">
    <source>
        <dbReference type="ARBA" id="ARBA00034103"/>
    </source>
</evidence>
<dbReference type="PROSITE" id="PS50853">
    <property type="entry name" value="FN3"/>
    <property type="match status" value="4"/>
</dbReference>